<dbReference type="Pfam" id="PF00622">
    <property type="entry name" value="SPRY"/>
    <property type="match status" value="1"/>
</dbReference>
<dbReference type="InterPro" id="IPR013320">
    <property type="entry name" value="ConA-like_dom_sf"/>
</dbReference>
<dbReference type="InterPro" id="IPR003877">
    <property type="entry name" value="SPRY_dom"/>
</dbReference>
<feature type="transmembrane region" description="Helical" evidence="9">
    <location>
        <begin position="7"/>
        <end position="31"/>
    </location>
</feature>
<dbReference type="CDD" id="cd12884">
    <property type="entry name" value="SPRY_hnRNP"/>
    <property type="match status" value="1"/>
</dbReference>
<evidence type="ECO:0000256" key="5">
    <source>
        <dbReference type="ARBA" id="ARBA00023136"/>
    </source>
</evidence>
<dbReference type="GO" id="GO:0000380">
    <property type="term" value="P:alternative mRNA splicing, via spliceosome"/>
    <property type="evidence" value="ECO:0007669"/>
    <property type="project" value="TreeGrafter"/>
</dbReference>
<keyword evidence="3 9" id="KW-0812">Transmembrane</keyword>
<evidence type="ECO:0000256" key="9">
    <source>
        <dbReference type="SAM" id="Phobius"/>
    </source>
</evidence>
<keyword evidence="5 9" id="KW-0472">Membrane</keyword>
<evidence type="ECO:0000259" key="10">
    <source>
        <dbReference type="PROSITE" id="PS50188"/>
    </source>
</evidence>
<feature type="compositionally biased region" description="Basic residues" evidence="8">
    <location>
        <begin position="525"/>
        <end position="537"/>
    </location>
</feature>
<keyword evidence="11" id="KW-1185">Reference proteome</keyword>
<evidence type="ECO:0000256" key="1">
    <source>
        <dbReference type="ARBA" id="ARBA00004123"/>
    </source>
</evidence>
<evidence type="ECO:0000256" key="6">
    <source>
        <dbReference type="ARBA" id="ARBA00023242"/>
    </source>
</evidence>
<name>A0A9Y3QLL5_9CICH</name>
<dbReference type="AlphaFoldDB" id="A0A9Y3QLL5"/>
<dbReference type="InterPro" id="IPR001870">
    <property type="entry name" value="B30.2/SPRY"/>
</dbReference>
<evidence type="ECO:0000256" key="8">
    <source>
        <dbReference type="SAM" id="MobiDB-lite"/>
    </source>
</evidence>
<dbReference type="Gene3D" id="2.60.120.920">
    <property type="match status" value="1"/>
</dbReference>
<evidence type="ECO:0000256" key="2">
    <source>
        <dbReference type="ARBA" id="ARBA00004141"/>
    </source>
</evidence>
<dbReference type="Proteomes" id="UP000695023">
    <property type="component" value="Unplaced"/>
</dbReference>
<sequence>MELDRRLLLAHCTAHALSVAAGLLVVVPMALNGSAFKGRCALFSSGYWRTDEQVEPTGTTGVVDHLVVQQWGPPAACQFATFVGIFTVLYGAAQGWRCLFYLHGQHDDTLFSSFLTVLLSVCVFFLSGGASVILSLGLSSWCDVVTENDTQPFSCAESQSVPLYLDVDTSSFFTELSLAQASLWLVTALWLVHSILAFLRLYHSHSQHISGPCLHREKEMLLGHSPSAKSPQPPAERSEAEEQDEDKVRLDKYGSHLHFEVSPDGSSGQPRFWAQFPLLWSGCRLTHGVQQGRVGFEVRLERKLLTAQPDDHEVREPYGLRVGWSVAVSSMLLGEDELSFCYDGRGKKVSDRKEENFGEPFSEGDIIGCYASFSSDGAVELSFHKNGRFVGVAFSTDTSVLRGRALFPHVLCKSSKCQETKCNILFSALRHKLRLFTGFRRRVVVVFPSGNEWKRRLSQHQMRDGEHIPETALLKLQVSCSLPEQQDDLLEELQYVELPQEKALKLLQEYKDEARRLLPPVPKHEKTRRLYRKRPHPHGPPSSHRSGMQTWSQPPRYWSVPYQDQGYYYSAYQNYS</sequence>
<dbReference type="InterPro" id="IPR043136">
    <property type="entry name" value="B30.2/SPRY_sf"/>
</dbReference>
<dbReference type="SUPFAM" id="SSF49899">
    <property type="entry name" value="Concanavalin A-like lectins/glucanases"/>
    <property type="match status" value="1"/>
</dbReference>
<dbReference type="PROSITE" id="PS50188">
    <property type="entry name" value="B302_SPRY"/>
    <property type="match status" value="1"/>
</dbReference>
<evidence type="ECO:0000256" key="4">
    <source>
        <dbReference type="ARBA" id="ARBA00022989"/>
    </source>
</evidence>
<organism evidence="11 12">
    <name type="scientific">Pundamilia nyererei</name>
    <dbReference type="NCBI Taxonomy" id="303518"/>
    <lineage>
        <taxon>Eukaryota</taxon>
        <taxon>Metazoa</taxon>
        <taxon>Chordata</taxon>
        <taxon>Craniata</taxon>
        <taxon>Vertebrata</taxon>
        <taxon>Euteleostomi</taxon>
        <taxon>Actinopterygii</taxon>
        <taxon>Neopterygii</taxon>
        <taxon>Teleostei</taxon>
        <taxon>Neoteleostei</taxon>
        <taxon>Acanthomorphata</taxon>
        <taxon>Ovalentaria</taxon>
        <taxon>Cichlomorphae</taxon>
        <taxon>Cichliformes</taxon>
        <taxon>Cichlidae</taxon>
        <taxon>African cichlids</taxon>
        <taxon>Pseudocrenilabrinae</taxon>
        <taxon>Haplochromini</taxon>
        <taxon>Pundamilia</taxon>
    </lineage>
</organism>
<dbReference type="GeneID" id="102212471"/>
<comment type="subcellular location">
    <subcellularLocation>
        <location evidence="2">Membrane</location>
        <topology evidence="2">Multi-pass membrane protein</topology>
    </subcellularLocation>
    <subcellularLocation>
        <location evidence="1">Nucleus</location>
    </subcellularLocation>
</comment>
<dbReference type="InterPro" id="IPR059010">
    <property type="entry name" value="TMEM179-179B"/>
</dbReference>
<proteinExistence type="inferred from homology"/>
<feature type="compositionally biased region" description="Basic and acidic residues" evidence="8">
    <location>
        <begin position="236"/>
        <end position="246"/>
    </location>
</feature>
<feature type="transmembrane region" description="Helical" evidence="9">
    <location>
        <begin position="181"/>
        <end position="202"/>
    </location>
</feature>
<protein>
    <submittedName>
        <fullName evidence="12">Heterogeneous nuclear ribonucleoprotein U-like protein 2</fullName>
    </submittedName>
</protein>
<dbReference type="InterPro" id="IPR035778">
    <property type="entry name" value="SPRY_hnRNP_U"/>
</dbReference>
<dbReference type="GO" id="GO:0003723">
    <property type="term" value="F:RNA binding"/>
    <property type="evidence" value="ECO:0007669"/>
    <property type="project" value="TreeGrafter"/>
</dbReference>
<dbReference type="PANTHER" id="PTHR12381:SF66">
    <property type="entry name" value="HETEROGENEOUS NUCLEAR RIBONUCLEOPROTEIN U-LIKE PROTEIN 2"/>
    <property type="match status" value="1"/>
</dbReference>
<dbReference type="PANTHER" id="PTHR12381">
    <property type="entry name" value="HETEROGENEOUS NUCLEAR RIBONUCLEOPROTEIN U FAMILY MEMBER"/>
    <property type="match status" value="1"/>
</dbReference>
<feature type="transmembrane region" description="Helical" evidence="9">
    <location>
        <begin position="114"/>
        <end position="138"/>
    </location>
</feature>
<reference evidence="12" key="1">
    <citation type="submission" date="2025-08" db="UniProtKB">
        <authorList>
            <consortium name="RefSeq"/>
        </authorList>
    </citation>
    <scope>IDENTIFICATION</scope>
</reference>
<comment type="similarity">
    <text evidence="7">Belongs to the TMEM179 family.</text>
</comment>
<evidence type="ECO:0000313" key="12">
    <source>
        <dbReference type="RefSeq" id="XP_005723266.1"/>
    </source>
</evidence>
<dbReference type="RefSeq" id="XP_005723266.1">
    <property type="nucleotide sequence ID" value="XM_005723209.2"/>
</dbReference>
<feature type="region of interest" description="Disordered" evidence="8">
    <location>
        <begin position="224"/>
        <end position="246"/>
    </location>
</feature>
<feature type="transmembrane region" description="Helical" evidence="9">
    <location>
        <begin position="79"/>
        <end position="102"/>
    </location>
</feature>
<dbReference type="SMART" id="SM00449">
    <property type="entry name" value="SPRY"/>
    <property type="match status" value="1"/>
</dbReference>
<feature type="domain" description="B30.2/SPRY" evidence="10">
    <location>
        <begin position="227"/>
        <end position="429"/>
    </location>
</feature>
<evidence type="ECO:0000313" key="11">
    <source>
        <dbReference type="Proteomes" id="UP000695023"/>
    </source>
</evidence>
<keyword evidence="4 9" id="KW-1133">Transmembrane helix</keyword>
<accession>A0A9Y3QLL5</accession>
<dbReference type="Pfam" id="PF26158">
    <property type="entry name" value="Claudin_TMEM179-179B"/>
    <property type="match status" value="1"/>
</dbReference>
<keyword evidence="6" id="KW-0539">Nucleus</keyword>
<gene>
    <name evidence="12" type="primary">LOC102212471</name>
</gene>
<feature type="region of interest" description="Disordered" evidence="8">
    <location>
        <begin position="517"/>
        <end position="550"/>
    </location>
</feature>
<evidence type="ECO:0000256" key="7">
    <source>
        <dbReference type="ARBA" id="ARBA00093776"/>
    </source>
</evidence>
<evidence type="ECO:0000256" key="3">
    <source>
        <dbReference type="ARBA" id="ARBA00022692"/>
    </source>
</evidence>
<dbReference type="GO" id="GO:0005634">
    <property type="term" value="C:nucleus"/>
    <property type="evidence" value="ECO:0007669"/>
    <property type="project" value="UniProtKB-SubCell"/>
</dbReference>